<evidence type="ECO:0000313" key="7">
    <source>
        <dbReference type="Proteomes" id="UP000219252"/>
    </source>
</evidence>
<dbReference type="AlphaFoldDB" id="A0A285UW76"/>
<dbReference type="SUPFAM" id="SSF48498">
    <property type="entry name" value="Tetracyclin repressor-like, C-terminal domain"/>
    <property type="match status" value="1"/>
</dbReference>
<protein>
    <submittedName>
        <fullName evidence="6">TetR family transcriptional regulator</fullName>
    </submittedName>
</protein>
<reference evidence="7" key="1">
    <citation type="submission" date="2017-08" db="EMBL/GenBank/DDBJ databases">
        <authorList>
            <person name="Varghese N."/>
            <person name="Submissions S."/>
        </authorList>
    </citation>
    <scope>NUCLEOTIDE SEQUENCE [LARGE SCALE GENOMIC DNA]</scope>
    <source>
        <strain evidence="7">JC23</strain>
    </source>
</reference>
<dbReference type="Proteomes" id="UP000219252">
    <property type="component" value="Unassembled WGS sequence"/>
</dbReference>
<keyword evidence="1" id="KW-0805">Transcription regulation</keyword>
<evidence type="ECO:0000256" key="2">
    <source>
        <dbReference type="ARBA" id="ARBA00023125"/>
    </source>
</evidence>
<dbReference type="InterPro" id="IPR054156">
    <property type="entry name" value="YxaF_TetR_C"/>
</dbReference>
<feature type="DNA-binding region" description="H-T-H motif" evidence="4">
    <location>
        <begin position="24"/>
        <end position="43"/>
    </location>
</feature>
<sequence length="189" mass="21586">MSKRSEIISISKQLIYSKGYQATAISDILTTANIGKGQFYHYFSSKHDLGLAVVEDLVQKWDQKIIIDIFHSSIEPEEKLNIMLDRTIAFHTDNKSGCPMGNLAIEMSEHDEAFRLKIKHYFDRFIKAIELCLDEMIKRGQLDSTTNSEKSAQAMVALIEGGILLAKNQQDINFLKNVIDIIREQYKLT</sequence>
<dbReference type="InterPro" id="IPR036271">
    <property type="entry name" value="Tet_transcr_reg_TetR-rel_C_sf"/>
</dbReference>
<accession>A0A285UW76</accession>
<name>A0A285UW76_9BACL</name>
<dbReference type="RefSeq" id="WP_097151259.1">
    <property type="nucleotide sequence ID" value="NZ_OBQC01000026.1"/>
</dbReference>
<dbReference type="PROSITE" id="PS50977">
    <property type="entry name" value="HTH_TETR_2"/>
    <property type="match status" value="1"/>
</dbReference>
<dbReference type="Pfam" id="PF00440">
    <property type="entry name" value="TetR_N"/>
    <property type="match status" value="1"/>
</dbReference>
<keyword evidence="2 4" id="KW-0238">DNA-binding</keyword>
<feature type="domain" description="HTH tetR-type" evidence="5">
    <location>
        <begin position="1"/>
        <end position="61"/>
    </location>
</feature>
<dbReference type="EMBL" id="OBQC01000026">
    <property type="protein sequence ID" value="SOC44966.1"/>
    <property type="molecule type" value="Genomic_DNA"/>
</dbReference>
<gene>
    <name evidence="6" type="ORF">SAMN05877842_1266</name>
</gene>
<dbReference type="PANTHER" id="PTHR47506:SF1">
    <property type="entry name" value="HTH-TYPE TRANSCRIPTIONAL REGULATOR YJDC"/>
    <property type="match status" value="1"/>
</dbReference>
<dbReference type="SUPFAM" id="SSF46689">
    <property type="entry name" value="Homeodomain-like"/>
    <property type="match status" value="1"/>
</dbReference>
<proteinExistence type="predicted"/>
<evidence type="ECO:0000313" key="6">
    <source>
        <dbReference type="EMBL" id="SOC44966.1"/>
    </source>
</evidence>
<dbReference type="OrthoDB" id="9812484at2"/>
<evidence type="ECO:0000256" key="3">
    <source>
        <dbReference type="ARBA" id="ARBA00023163"/>
    </source>
</evidence>
<evidence type="ECO:0000256" key="4">
    <source>
        <dbReference type="PROSITE-ProRule" id="PRU00335"/>
    </source>
</evidence>
<evidence type="ECO:0000256" key="1">
    <source>
        <dbReference type="ARBA" id="ARBA00023015"/>
    </source>
</evidence>
<dbReference type="InterPro" id="IPR001647">
    <property type="entry name" value="HTH_TetR"/>
</dbReference>
<keyword evidence="3" id="KW-0804">Transcription</keyword>
<evidence type="ECO:0000259" key="5">
    <source>
        <dbReference type="PROSITE" id="PS50977"/>
    </source>
</evidence>
<dbReference type="PRINTS" id="PR00455">
    <property type="entry name" value="HTHTETR"/>
</dbReference>
<dbReference type="Gene3D" id="1.10.357.10">
    <property type="entry name" value="Tetracycline Repressor, domain 2"/>
    <property type="match status" value="1"/>
</dbReference>
<dbReference type="PANTHER" id="PTHR47506">
    <property type="entry name" value="TRANSCRIPTIONAL REGULATORY PROTEIN"/>
    <property type="match status" value="1"/>
</dbReference>
<keyword evidence="7" id="KW-1185">Reference proteome</keyword>
<organism evidence="6 7">
    <name type="scientific">Ureibacillus acetophenoni</name>
    <dbReference type="NCBI Taxonomy" id="614649"/>
    <lineage>
        <taxon>Bacteria</taxon>
        <taxon>Bacillati</taxon>
        <taxon>Bacillota</taxon>
        <taxon>Bacilli</taxon>
        <taxon>Bacillales</taxon>
        <taxon>Caryophanaceae</taxon>
        <taxon>Ureibacillus</taxon>
    </lineage>
</organism>
<dbReference type="Pfam" id="PF21993">
    <property type="entry name" value="TetR_C_13_2"/>
    <property type="match status" value="1"/>
</dbReference>
<dbReference type="GO" id="GO:0003677">
    <property type="term" value="F:DNA binding"/>
    <property type="evidence" value="ECO:0007669"/>
    <property type="project" value="UniProtKB-UniRule"/>
</dbReference>
<dbReference type="InterPro" id="IPR009057">
    <property type="entry name" value="Homeodomain-like_sf"/>
</dbReference>